<sequence length="222" mass="25116">MKTDFWLERWQRNEIGFHKDKANPALVNHWHTMPVDIGCRVFVPLCGKTVDVVWILRAGYQVVAAELSEVALDALADQIEGEFGLAVDKQTVDGLILYRAAGILLIGGDFFKLTARDIGPVDVIYDRAALIALPPEMRKDYAQHLMAITHSAPQLLVTVDYDREVMDGPPFAISTSEVNDHYGATYQIDEMECREQIDEEVRFRDRGLNSMMQTVHRLVAKK</sequence>
<dbReference type="GO" id="GO:0005737">
    <property type="term" value="C:cytoplasm"/>
    <property type="evidence" value="ECO:0007669"/>
    <property type="project" value="UniProtKB-SubCell"/>
</dbReference>
<dbReference type="FunFam" id="3.40.50.150:FF:000101">
    <property type="entry name" value="Thiopurine S-methyltransferase"/>
    <property type="match status" value="1"/>
</dbReference>
<dbReference type="PANTHER" id="PTHR10259:SF11">
    <property type="entry name" value="THIOPURINE S-METHYLTRANSFERASE"/>
    <property type="match status" value="1"/>
</dbReference>
<dbReference type="AlphaFoldDB" id="A0A160TD94"/>
<dbReference type="EMBL" id="CZQC01000055">
    <property type="protein sequence ID" value="CUS41833.1"/>
    <property type="molecule type" value="Genomic_DNA"/>
</dbReference>
<gene>
    <name evidence="9" type="ORF">MGWOODY_Tha2577</name>
</gene>
<dbReference type="InterPro" id="IPR008854">
    <property type="entry name" value="TPMT"/>
</dbReference>
<evidence type="ECO:0000313" key="9">
    <source>
        <dbReference type="EMBL" id="CUS41833.1"/>
    </source>
</evidence>
<dbReference type="Gene3D" id="3.40.50.150">
    <property type="entry name" value="Vaccinia Virus protein VP39"/>
    <property type="match status" value="1"/>
</dbReference>
<reference evidence="9" key="1">
    <citation type="submission" date="2015-10" db="EMBL/GenBank/DDBJ databases">
        <authorList>
            <person name="Gilbert D.G."/>
        </authorList>
    </citation>
    <scope>NUCLEOTIDE SEQUENCE</scope>
</reference>
<evidence type="ECO:0000256" key="8">
    <source>
        <dbReference type="ARBA" id="ARBA00022691"/>
    </source>
</evidence>
<evidence type="ECO:0000256" key="3">
    <source>
        <dbReference type="ARBA" id="ARBA00008145"/>
    </source>
</evidence>
<evidence type="ECO:0000256" key="6">
    <source>
        <dbReference type="ARBA" id="ARBA00022603"/>
    </source>
</evidence>
<dbReference type="PANTHER" id="PTHR10259">
    <property type="entry name" value="THIOPURINE S-METHYLTRANSFERASE"/>
    <property type="match status" value="1"/>
</dbReference>
<dbReference type="HAMAP" id="MF_00812">
    <property type="entry name" value="Thiopur_methtran"/>
    <property type="match status" value="1"/>
</dbReference>
<evidence type="ECO:0000256" key="7">
    <source>
        <dbReference type="ARBA" id="ARBA00022679"/>
    </source>
</evidence>
<dbReference type="Pfam" id="PF05724">
    <property type="entry name" value="TPMT"/>
    <property type="match status" value="1"/>
</dbReference>
<dbReference type="GO" id="GO:0008119">
    <property type="term" value="F:thiopurine S-methyltransferase activity"/>
    <property type="evidence" value="ECO:0007669"/>
    <property type="project" value="UniProtKB-EC"/>
</dbReference>
<keyword evidence="7 9" id="KW-0808">Transferase</keyword>
<evidence type="ECO:0000256" key="4">
    <source>
        <dbReference type="ARBA" id="ARBA00011905"/>
    </source>
</evidence>
<evidence type="ECO:0000256" key="5">
    <source>
        <dbReference type="ARBA" id="ARBA00022490"/>
    </source>
</evidence>
<dbReference type="EC" id="2.1.1.67" evidence="4"/>
<evidence type="ECO:0000256" key="2">
    <source>
        <dbReference type="ARBA" id="ARBA00004496"/>
    </source>
</evidence>
<dbReference type="InterPro" id="IPR022474">
    <property type="entry name" value="Thiopur_S-MeTfrase_Se/Te_detox"/>
</dbReference>
<dbReference type="PIRSF" id="PIRSF023956">
    <property type="entry name" value="Thiopurine_S-methyltransferase"/>
    <property type="match status" value="1"/>
</dbReference>
<dbReference type="GO" id="GO:0010038">
    <property type="term" value="P:response to metal ion"/>
    <property type="evidence" value="ECO:0007669"/>
    <property type="project" value="InterPro"/>
</dbReference>
<dbReference type="PROSITE" id="PS51585">
    <property type="entry name" value="SAM_MT_TPMT"/>
    <property type="match status" value="1"/>
</dbReference>
<dbReference type="InterPro" id="IPR029063">
    <property type="entry name" value="SAM-dependent_MTases_sf"/>
</dbReference>
<organism evidence="9">
    <name type="scientific">hydrothermal vent metagenome</name>
    <dbReference type="NCBI Taxonomy" id="652676"/>
    <lineage>
        <taxon>unclassified sequences</taxon>
        <taxon>metagenomes</taxon>
        <taxon>ecological metagenomes</taxon>
    </lineage>
</organism>
<comment type="similarity">
    <text evidence="3">Belongs to the class I-like SAM-binding methyltransferase superfamily. TPMT family.</text>
</comment>
<comment type="subcellular location">
    <subcellularLocation>
        <location evidence="2">Cytoplasm</location>
    </subcellularLocation>
</comment>
<proteinExistence type="inferred from homology"/>
<protein>
    <recommendedName>
        <fullName evidence="4">thiopurine S-methyltransferase</fullName>
        <ecNumber evidence="4">2.1.1.67</ecNumber>
    </recommendedName>
</protein>
<dbReference type="GO" id="GO:0032259">
    <property type="term" value="P:methylation"/>
    <property type="evidence" value="ECO:0007669"/>
    <property type="project" value="UniProtKB-KW"/>
</dbReference>
<evidence type="ECO:0000256" key="1">
    <source>
        <dbReference type="ARBA" id="ARBA00000903"/>
    </source>
</evidence>
<dbReference type="NCBIfam" id="TIGR03840">
    <property type="entry name" value="TMPT_Se_Te"/>
    <property type="match status" value="1"/>
</dbReference>
<keyword evidence="6 9" id="KW-0489">Methyltransferase</keyword>
<keyword evidence="5" id="KW-0963">Cytoplasm</keyword>
<comment type="catalytic activity">
    <reaction evidence="1">
        <text>S-adenosyl-L-methionine + a thiopurine = S-adenosyl-L-homocysteine + a thiopurine S-methylether.</text>
        <dbReference type="EC" id="2.1.1.67"/>
    </reaction>
</comment>
<keyword evidence="8" id="KW-0949">S-adenosyl-L-methionine</keyword>
<accession>A0A160TD94</accession>
<dbReference type="InterPro" id="IPR025835">
    <property type="entry name" value="Thiopurine_S-MeTrfase"/>
</dbReference>
<name>A0A160TD94_9ZZZZ</name>
<dbReference type="SUPFAM" id="SSF53335">
    <property type="entry name" value="S-adenosyl-L-methionine-dependent methyltransferases"/>
    <property type="match status" value="1"/>
</dbReference>
<dbReference type="NCBIfam" id="NF009732">
    <property type="entry name" value="PRK13255.1"/>
    <property type="match status" value="1"/>
</dbReference>